<dbReference type="PANTHER" id="PTHR30199:SF0">
    <property type="entry name" value="INNER MEMBRANE PROTEIN YDCO"/>
    <property type="match status" value="1"/>
</dbReference>
<dbReference type="EMBL" id="SZVP01000007">
    <property type="protein sequence ID" value="TMM45292.1"/>
    <property type="molecule type" value="Genomic_DNA"/>
</dbReference>
<keyword evidence="3" id="KW-1185">Reference proteome</keyword>
<keyword evidence="1" id="KW-0812">Transmembrane</keyword>
<dbReference type="GO" id="GO:0005886">
    <property type="term" value="C:plasma membrane"/>
    <property type="evidence" value="ECO:0007669"/>
    <property type="project" value="TreeGrafter"/>
</dbReference>
<feature type="transmembrane region" description="Helical" evidence="1">
    <location>
        <begin position="205"/>
        <end position="224"/>
    </location>
</feature>
<evidence type="ECO:0000313" key="2">
    <source>
        <dbReference type="EMBL" id="TMM45292.1"/>
    </source>
</evidence>
<dbReference type="GO" id="GO:0042925">
    <property type="term" value="F:benzoate transmembrane transporter activity"/>
    <property type="evidence" value="ECO:0007669"/>
    <property type="project" value="InterPro"/>
</dbReference>
<feature type="transmembrane region" description="Helical" evidence="1">
    <location>
        <begin position="167"/>
        <end position="185"/>
    </location>
</feature>
<feature type="transmembrane region" description="Helical" evidence="1">
    <location>
        <begin position="347"/>
        <end position="380"/>
    </location>
</feature>
<feature type="transmembrane region" description="Helical" evidence="1">
    <location>
        <begin position="317"/>
        <end position="335"/>
    </location>
</feature>
<dbReference type="InterPro" id="IPR004711">
    <property type="entry name" value="Benzoate_Transporter"/>
</dbReference>
<feature type="transmembrane region" description="Helical" evidence="1">
    <location>
        <begin position="6"/>
        <end position="29"/>
    </location>
</feature>
<sequence length="390" mass="41567">MLVNRILSAGVAGLVAVVIGFASSIALIYQTVINLGGDASLAASWLLTLGLVIGVSSIALSLYYRIPILISWSTPGAALLMANAQGFSLNEAIGGFMFSALLIFLCGITGWFEKLISKLPFQLAAAMLAGILVNFGIDVFNQMNQQPLLVIAMFVTYLLVKPLAPKFTILFVLAISVVLAWQLQLIEVNQVSWQASEFSYIAPEFNVGAILGVGLPLFIVTMAAQNLPGIAVLRAHHYKVPVSAILNVTGLVNMLTAPFGAYAINLAAITAAICMTDSVDKEPKKRYWAAIAGGLFYILMAIFSGYLIQVFAHLPSALIYSLAGIALFTTITSSIEQSLSDKTMSEASIITFLVTASNLSLWGISSVLWGLVAGSLTLILQSSLKKNHAR</sequence>
<name>A0A8H2PKK5_9GAMM</name>
<dbReference type="Proteomes" id="UP000307702">
    <property type="component" value="Unassembled WGS sequence"/>
</dbReference>
<dbReference type="Pfam" id="PF03594">
    <property type="entry name" value="BenE"/>
    <property type="match status" value="1"/>
</dbReference>
<evidence type="ECO:0000313" key="3">
    <source>
        <dbReference type="Proteomes" id="UP000307702"/>
    </source>
</evidence>
<feature type="transmembrane region" description="Helical" evidence="1">
    <location>
        <begin position="287"/>
        <end position="308"/>
    </location>
</feature>
<organism evidence="2 3">
    <name type="scientific">Colwellia ponticola</name>
    <dbReference type="NCBI Taxonomy" id="2304625"/>
    <lineage>
        <taxon>Bacteria</taxon>
        <taxon>Pseudomonadati</taxon>
        <taxon>Pseudomonadota</taxon>
        <taxon>Gammaproteobacteria</taxon>
        <taxon>Alteromonadales</taxon>
        <taxon>Colwelliaceae</taxon>
        <taxon>Colwellia</taxon>
    </lineage>
</organism>
<evidence type="ECO:0000256" key="1">
    <source>
        <dbReference type="SAM" id="Phobius"/>
    </source>
</evidence>
<dbReference type="OrthoDB" id="9792424at2"/>
<dbReference type="AlphaFoldDB" id="A0A8H2PKK5"/>
<reference evidence="2 3" key="1">
    <citation type="submission" date="2019-05" db="EMBL/GenBank/DDBJ databases">
        <title>Colwellia ponticola sp. nov., isolated from seawater.</title>
        <authorList>
            <person name="Yoon J.-H."/>
        </authorList>
    </citation>
    <scope>NUCLEOTIDE SEQUENCE [LARGE SCALE GENOMIC DNA]</scope>
    <source>
        <strain evidence="2 3">OISW-25</strain>
    </source>
</reference>
<comment type="caution">
    <text evidence="2">The sequence shown here is derived from an EMBL/GenBank/DDBJ whole genome shotgun (WGS) entry which is preliminary data.</text>
</comment>
<keyword evidence="1" id="KW-0472">Membrane</keyword>
<dbReference type="RefSeq" id="WP_138622717.1">
    <property type="nucleotide sequence ID" value="NZ_SZVP01000007.1"/>
</dbReference>
<accession>A0A8H2PKK5</accession>
<dbReference type="NCBIfam" id="TIGR00843">
    <property type="entry name" value="benE"/>
    <property type="match status" value="1"/>
</dbReference>
<feature type="transmembrane region" description="Helical" evidence="1">
    <location>
        <begin position="119"/>
        <end position="137"/>
    </location>
</feature>
<feature type="transmembrane region" description="Helical" evidence="1">
    <location>
        <begin position="92"/>
        <end position="112"/>
    </location>
</feature>
<keyword evidence="1" id="KW-1133">Transmembrane helix</keyword>
<feature type="transmembrane region" description="Helical" evidence="1">
    <location>
        <begin position="41"/>
        <end position="64"/>
    </location>
</feature>
<dbReference type="PANTHER" id="PTHR30199">
    <property type="entry name" value="MFS FAMILY TRANSPORTER, PREDICTED SUBSTRATE BENZOATE"/>
    <property type="match status" value="1"/>
</dbReference>
<proteinExistence type="predicted"/>
<feature type="transmembrane region" description="Helical" evidence="1">
    <location>
        <begin position="244"/>
        <end position="267"/>
    </location>
</feature>
<protein>
    <submittedName>
        <fullName evidence="2">Benzoate/H(+) symporter BenE family transporter</fullName>
    </submittedName>
</protein>
<gene>
    <name evidence="2" type="primary">benE</name>
    <name evidence="2" type="ORF">FCS21_09375</name>
</gene>